<keyword evidence="2" id="KW-1185">Reference proteome</keyword>
<gene>
    <name evidence="1" type="ORF">HX871_25755</name>
</gene>
<proteinExistence type="predicted"/>
<evidence type="ECO:0008006" key="3">
    <source>
        <dbReference type="Google" id="ProtNLM"/>
    </source>
</evidence>
<evidence type="ECO:0000313" key="2">
    <source>
        <dbReference type="Proteomes" id="UP000572863"/>
    </source>
</evidence>
<dbReference type="RefSeq" id="WP_131672062.1">
    <property type="nucleotide sequence ID" value="NZ_JACARY010000063.1"/>
</dbReference>
<reference evidence="1 2" key="1">
    <citation type="submission" date="2020-04" db="EMBL/GenBank/DDBJ databases">
        <title>Molecular characterization of pseudomonads from Agaricus bisporus reveal novel blotch 2 pathogens in Western Europe.</title>
        <authorList>
            <person name="Taparia T."/>
            <person name="Krijger M."/>
            <person name="Haynes E."/>
            <person name="Elpinstone J.G."/>
            <person name="Noble R."/>
            <person name="Van Der Wolf J."/>
        </authorList>
    </citation>
    <scope>NUCLEOTIDE SEQUENCE [LARGE SCALE GENOMIC DNA]</scope>
    <source>
        <strain evidence="1 2">P7774</strain>
    </source>
</reference>
<dbReference type="EMBL" id="JACARY010000063">
    <property type="protein sequence ID" value="NWD97843.1"/>
    <property type="molecule type" value="Genomic_DNA"/>
</dbReference>
<comment type="caution">
    <text evidence="1">The sequence shown here is derived from an EMBL/GenBank/DDBJ whole genome shotgun (WGS) entry which is preliminary data.</text>
</comment>
<sequence length="287" mass="32941">MKELALDFNAAVDWVASVGFPIERGRIAEYRKILTKVADRFEVHRWDDFADQEYAKQVCTVLLEIRELVSIHRGLSDISDPTDLHAMRHFLKGPFSSTDESVNNSSNRPRNIGFELYLTALFAYAKMMPIYGTDADLCFKHNDHTFFVEAKRPMFFHSINAAIKDANKQLTRRLEGTKSTMARGLIALDLSKIINPRDKVMPVRDTHHLDQLMNGETQLQIDALARYWHKGRNSKTVGVLLHFRLLTQFGPNGDLNTVRWISFVQFSNDDALSGLYTKLQDVIRHIC</sequence>
<evidence type="ECO:0000313" key="1">
    <source>
        <dbReference type="EMBL" id="NWD97843.1"/>
    </source>
</evidence>
<organism evidence="1 2">
    <name type="scientific">Pseudomonas reactans</name>
    <dbReference type="NCBI Taxonomy" id="117680"/>
    <lineage>
        <taxon>Bacteria</taxon>
        <taxon>Pseudomonadati</taxon>
        <taxon>Pseudomonadota</taxon>
        <taxon>Gammaproteobacteria</taxon>
        <taxon>Pseudomonadales</taxon>
        <taxon>Pseudomonadaceae</taxon>
        <taxon>Pseudomonas</taxon>
    </lineage>
</organism>
<protein>
    <recommendedName>
        <fullName evidence="3">DUF3644 domain-containing protein</fullName>
    </recommendedName>
</protein>
<name>A0ABX2R257_9PSED</name>
<accession>A0ABX2R257</accession>
<dbReference type="Proteomes" id="UP000572863">
    <property type="component" value="Unassembled WGS sequence"/>
</dbReference>